<reference evidence="4 5" key="1">
    <citation type="submission" date="2024-09" db="EMBL/GenBank/DDBJ databases">
        <authorList>
            <person name="Ruan L."/>
        </authorList>
    </citation>
    <scope>NUCLEOTIDE SEQUENCE [LARGE SCALE GENOMIC DNA]</scope>
    <source>
        <strain evidence="4 5">D33</strain>
    </source>
</reference>
<dbReference type="PANTHER" id="PTHR43580">
    <property type="entry name" value="OXIDOREDUCTASE GLYR1-RELATED"/>
    <property type="match status" value="1"/>
</dbReference>
<keyword evidence="1" id="KW-0812">Transmembrane</keyword>
<dbReference type="Pfam" id="PF21761">
    <property type="entry name" value="RedAm-like_C"/>
    <property type="match status" value="1"/>
</dbReference>
<feature type="domain" description="6-phosphogluconate dehydrogenase NADP-binding" evidence="2">
    <location>
        <begin position="10"/>
        <end position="162"/>
    </location>
</feature>
<dbReference type="InterPro" id="IPR048666">
    <property type="entry name" value="RedAm-like_C"/>
</dbReference>
<protein>
    <submittedName>
        <fullName evidence="4">NAD(P)-dependent oxidoreductase</fullName>
        <ecNumber evidence="4">1.1.-.-</ecNumber>
    </submittedName>
</protein>
<dbReference type="Gene3D" id="3.40.50.720">
    <property type="entry name" value="NAD(P)-binding Rossmann-like Domain"/>
    <property type="match status" value="1"/>
</dbReference>
<evidence type="ECO:0000313" key="4">
    <source>
        <dbReference type="EMBL" id="MFB5683196.1"/>
    </source>
</evidence>
<dbReference type="Proteomes" id="UP001580407">
    <property type="component" value="Unassembled WGS sequence"/>
</dbReference>
<dbReference type="Gene3D" id="1.10.1040.10">
    <property type="entry name" value="N-(1-d-carboxylethyl)-l-norvaline Dehydrogenase, domain 2"/>
    <property type="match status" value="1"/>
</dbReference>
<dbReference type="InterPro" id="IPR051265">
    <property type="entry name" value="HIBADH-related_NP60_sf"/>
</dbReference>
<comment type="caution">
    <text evidence="4">The sequence shown here is derived from an EMBL/GenBank/DDBJ whole genome shotgun (WGS) entry which is preliminary data.</text>
</comment>
<evidence type="ECO:0000259" key="3">
    <source>
        <dbReference type="Pfam" id="PF21761"/>
    </source>
</evidence>
<evidence type="ECO:0000259" key="2">
    <source>
        <dbReference type="Pfam" id="PF03446"/>
    </source>
</evidence>
<dbReference type="RefSeq" id="WP_375526936.1">
    <property type="nucleotide sequence ID" value="NZ_JBHILM010000024.1"/>
</dbReference>
<keyword evidence="4" id="KW-0560">Oxidoreductase</keyword>
<gene>
    <name evidence="4" type="ORF">ACE3NQ_19945</name>
</gene>
<keyword evidence="1" id="KW-1133">Transmembrane helix</keyword>
<feature type="transmembrane region" description="Helical" evidence="1">
    <location>
        <begin position="6"/>
        <end position="27"/>
    </location>
</feature>
<evidence type="ECO:0000256" key="1">
    <source>
        <dbReference type="SAM" id="Phobius"/>
    </source>
</evidence>
<dbReference type="PANTHER" id="PTHR43580:SF2">
    <property type="entry name" value="CYTOKINE-LIKE NUCLEAR FACTOR N-PAC"/>
    <property type="match status" value="1"/>
</dbReference>
<dbReference type="GO" id="GO:0016491">
    <property type="term" value="F:oxidoreductase activity"/>
    <property type="evidence" value="ECO:0007669"/>
    <property type="project" value="UniProtKB-KW"/>
</dbReference>
<dbReference type="SUPFAM" id="SSF51735">
    <property type="entry name" value="NAD(P)-binding Rossmann-fold domains"/>
    <property type="match status" value="1"/>
</dbReference>
<proteinExistence type="predicted"/>
<sequence length="297" mass="31816">MATNENIFPVSVIGLGNMGLAIAAAYLKAGYPTTVWNRSKGKGERLAAEGATVADTHAEALAASSVAVVCLSTYHVVHELLEPLAGELAGKVLINLTSGTPEEARRTAEWAAKHNIAYLDGAIMAIPPMIGAPEALIFYGGTKAVFDTYEPMLKVLGGSTTYLSNDPGVPLLYDLALLTMMYGAWHGHIHAHAMLKTGGISAAEFLPYADSWLRYLITPLLTDPNGAKALDDENYTTDVSNMNTNKLALDHIIRTSAEMDINADWLTPIYTLAAQKVEEGYGADAFTRIIEGMTSKK</sequence>
<name>A0ABV5BBW1_9BACL</name>
<organism evidence="4 5">
    <name type="scientific">Paenibacillus terreus</name>
    <dbReference type="NCBI Taxonomy" id="1387834"/>
    <lineage>
        <taxon>Bacteria</taxon>
        <taxon>Bacillati</taxon>
        <taxon>Bacillota</taxon>
        <taxon>Bacilli</taxon>
        <taxon>Bacillales</taxon>
        <taxon>Paenibacillaceae</taxon>
        <taxon>Paenibacillus</taxon>
    </lineage>
</organism>
<evidence type="ECO:0000313" key="5">
    <source>
        <dbReference type="Proteomes" id="UP001580407"/>
    </source>
</evidence>
<dbReference type="InterPro" id="IPR013328">
    <property type="entry name" value="6PGD_dom2"/>
</dbReference>
<dbReference type="EC" id="1.1.-.-" evidence="4"/>
<accession>A0ABV5BBW1</accession>
<keyword evidence="5" id="KW-1185">Reference proteome</keyword>
<dbReference type="InterPro" id="IPR036291">
    <property type="entry name" value="NAD(P)-bd_dom_sf"/>
</dbReference>
<keyword evidence="1" id="KW-0472">Membrane</keyword>
<dbReference type="EMBL" id="JBHILM010000024">
    <property type="protein sequence ID" value="MFB5683196.1"/>
    <property type="molecule type" value="Genomic_DNA"/>
</dbReference>
<dbReference type="InterPro" id="IPR006115">
    <property type="entry name" value="6PGDH_NADP-bd"/>
</dbReference>
<feature type="domain" description="NADPH-dependent reductive aminase-like C-terminal" evidence="3">
    <location>
        <begin position="166"/>
        <end position="293"/>
    </location>
</feature>
<dbReference type="Pfam" id="PF03446">
    <property type="entry name" value="NAD_binding_2"/>
    <property type="match status" value="1"/>
</dbReference>